<name>A0A9D2HDH5_9BACT</name>
<comment type="caution">
    <text evidence="3">The sequence shown here is derived from an EMBL/GenBank/DDBJ whole genome shotgun (WGS) entry which is preliminary data.</text>
</comment>
<evidence type="ECO:0000256" key="1">
    <source>
        <dbReference type="SAM" id="MobiDB-lite"/>
    </source>
</evidence>
<reference evidence="3" key="1">
    <citation type="journal article" date="2021" name="PeerJ">
        <title>Extensive microbial diversity within the chicken gut microbiome revealed by metagenomics and culture.</title>
        <authorList>
            <person name="Gilroy R."/>
            <person name="Ravi A."/>
            <person name="Getino M."/>
            <person name="Pursley I."/>
            <person name="Horton D.L."/>
            <person name="Alikhan N.F."/>
            <person name="Baker D."/>
            <person name="Gharbi K."/>
            <person name="Hall N."/>
            <person name="Watson M."/>
            <person name="Adriaenssens E.M."/>
            <person name="Foster-Nyarko E."/>
            <person name="Jarju S."/>
            <person name="Secka A."/>
            <person name="Antonio M."/>
            <person name="Oren A."/>
            <person name="Chaudhuri R.R."/>
            <person name="La Ragione R."/>
            <person name="Hildebrand F."/>
            <person name="Pallen M.J."/>
        </authorList>
    </citation>
    <scope>NUCLEOTIDE SEQUENCE</scope>
    <source>
        <strain evidence="3">CHK186-16707</strain>
    </source>
</reference>
<evidence type="ECO:0000313" key="4">
    <source>
        <dbReference type="Proteomes" id="UP000824225"/>
    </source>
</evidence>
<evidence type="ECO:0000256" key="2">
    <source>
        <dbReference type="SAM" id="SignalP"/>
    </source>
</evidence>
<dbReference type="EMBL" id="DXAN01000006">
    <property type="protein sequence ID" value="HJA08171.1"/>
    <property type="molecule type" value="Genomic_DNA"/>
</dbReference>
<dbReference type="AlphaFoldDB" id="A0A9D2HDH5"/>
<proteinExistence type="predicted"/>
<evidence type="ECO:0000313" key="3">
    <source>
        <dbReference type="EMBL" id="HJA08171.1"/>
    </source>
</evidence>
<keyword evidence="2" id="KW-0732">Signal</keyword>
<accession>A0A9D2HDH5</accession>
<feature type="compositionally biased region" description="Basic and acidic residues" evidence="1">
    <location>
        <begin position="184"/>
        <end position="202"/>
    </location>
</feature>
<feature type="chain" id="PRO_5038822398" evidence="2">
    <location>
        <begin position="29"/>
        <end position="304"/>
    </location>
</feature>
<gene>
    <name evidence="3" type="ORF">H9962_03115</name>
</gene>
<feature type="signal peptide" evidence="2">
    <location>
        <begin position="1"/>
        <end position="28"/>
    </location>
</feature>
<feature type="compositionally biased region" description="Basic and acidic residues" evidence="1">
    <location>
        <begin position="230"/>
        <end position="243"/>
    </location>
</feature>
<sequence>MNKLVARLCAFGLVLGLGLGLPARPAPAVPDIADFSLGITREETLLRAAVPCGDNLCGQVAFGGKTWGGTFRLRNDKLDAISLFGPPESAYVEAAFEGFAESPYVVYRAVSDDAVFDFPALAAEGLSPEALDAAFVEFLRGLRSAGCTFASYFYTEPAVYAAMKQEAQKARELSDLQEASAEADSEKAKDDALSAKMPDAKSENAVSLSSTKQEESEQPDVLPDAEDADSEHGEKTTERRVEPEPNPDGVVCNLTIDGEGIVIIIMSRADLQAEMAARAAREASDAVPEGDEASVARSASVQKT</sequence>
<feature type="region of interest" description="Disordered" evidence="1">
    <location>
        <begin position="173"/>
        <end position="251"/>
    </location>
</feature>
<feature type="region of interest" description="Disordered" evidence="1">
    <location>
        <begin position="276"/>
        <end position="304"/>
    </location>
</feature>
<organism evidence="3 4">
    <name type="scientific">Candidatus Mailhella merdigallinarum</name>
    <dbReference type="NCBI Taxonomy" id="2838658"/>
    <lineage>
        <taxon>Bacteria</taxon>
        <taxon>Pseudomonadati</taxon>
        <taxon>Thermodesulfobacteriota</taxon>
        <taxon>Desulfovibrionia</taxon>
        <taxon>Desulfovibrionales</taxon>
        <taxon>Desulfovibrionaceae</taxon>
        <taxon>Mailhella</taxon>
    </lineage>
</organism>
<dbReference type="Proteomes" id="UP000824225">
    <property type="component" value="Unassembled WGS sequence"/>
</dbReference>
<protein>
    <submittedName>
        <fullName evidence="3">Uncharacterized protein</fullName>
    </submittedName>
</protein>
<reference evidence="3" key="2">
    <citation type="submission" date="2021-04" db="EMBL/GenBank/DDBJ databases">
        <authorList>
            <person name="Gilroy R."/>
        </authorList>
    </citation>
    <scope>NUCLEOTIDE SEQUENCE</scope>
    <source>
        <strain evidence="3">CHK186-16707</strain>
    </source>
</reference>